<dbReference type="Proteomes" id="UP000198856">
    <property type="component" value="Unassembled WGS sequence"/>
</dbReference>
<accession>A0A1G8SY84</accession>
<proteinExistence type="predicted"/>
<dbReference type="RefSeq" id="WP_176765218.1">
    <property type="nucleotide sequence ID" value="NZ_FNFC01000002.1"/>
</dbReference>
<evidence type="ECO:0000313" key="2">
    <source>
        <dbReference type="Proteomes" id="UP000198856"/>
    </source>
</evidence>
<organism evidence="1 2">
    <name type="scientific">Halovenus aranensis</name>
    <dbReference type="NCBI Taxonomy" id="890420"/>
    <lineage>
        <taxon>Archaea</taxon>
        <taxon>Methanobacteriati</taxon>
        <taxon>Methanobacteriota</taxon>
        <taxon>Stenosarchaea group</taxon>
        <taxon>Halobacteria</taxon>
        <taxon>Halobacteriales</taxon>
        <taxon>Haloarculaceae</taxon>
        <taxon>Halovenus</taxon>
    </lineage>
</organism>
<gene>
    <name evidence="1" type="ORF">SAMN05216226_102187</name>
</gene>
<protein>
    <submittedName>
        <fullName evidence="1">Uncharacterized protein</fullName>
    </submittedName>
</protein>
<sequence length="179" mass="19408">MDSQAEVTGRYIVSMAESAGEVSPVFERKIRELLEEHGIKDPEADGWYSAEHFVEAVNRASEDIGSKTILEAGTQMGRDVPQPEEVDGPKDALAIADEAQQAAYRNASEERPAGGYKYEETGENSVRMGVTSKFPYPEEIAKGSIKGIVESTTSGSAAAVVISEVNANPDEMCAYEIEW</sequence>
<evidence type="ECO:0000313" key="1">
    <source>
        <dbReference type="EMBL" id="SDJ33705.1"/>
    </source>
</evidence>
<dbReference type="EMBL" id="FNFC01000002">
    <property type="protein sequence ID" value="SDJ33705.1"/>
    <property type="molecule type" value="Genomic_DNA"/>
</dbReference>
<reference evidence="1 2" key="1">
    <citation type="submission" date="2016-10" db="EMBL/GenBank/DDBJ databases">
        <authorList>
            <person name="de Groot N.N."/>
        </authorList>
    </citation>
    <scope>NUCLEOTIDE SEQUENCE [LARGE SCALE GENOMIC DNA]</scope>
    <source>
        <strain evidence="1 2">IBRC-M10015</strain>
    </source>
</reference>
<keyword evidence="2" id="KW-1185">Reference proteome</keyword>
<dbReference type="AlphaFoldDB" id="A0A1G8SY84"/>
<name>A0A1G8SY84_9EURY</name>